<dbReference type="EMBL" id="JQ067093">
    <property type="protein sequence ID" value="ALH23506.1"/>
    <property type="molecule type" value="Genomic_DNA"/>
</dbReference>
<dbReference type="Proteomes" id="UP000203864">
    <property type="component" value="Segment"/>
</dbReference>
<dbReference type="OrthoDB" id="28599at10239"/>
<feature type="transmembrane region" description="Helical" evidence="2">
    <location>
        <begin position="6"/>
        <end position="26"/>
    </location>
</feature>
<reference evidence="3 4" key="1">
    <citation type="journal article" date="2012" name="Appl. Environ. Microbiol.">
        <title>High Diversity and Novel Species of Pseudomonas aeruginosa Bacteriophages.</title>
        <authorList>
            <person name="Sepulveda-Robles O."/>
            <person name="Kameyama L."/>
            <person name="Guarneros G."/>
        </authorList>
    </citation>
    <scope>NUCLEOTIDE SEQUENCE [LARGE SCALE GENOMIC DNA]</scope>
</reference>
<keyword evidence="2" id="KW-0472">Membrane</keyword>
<dbReference type="RefSeq" id="YP_009199478.1">
    <property type="nucleotide sequence ID" value="NC_028809.1"/>
</dbReference>
<keyword evidence="2" id="KW-0812">Transmembrane</keyword>
<sequence>MFDLGLKAYVGIAIGVAVTAAVALSYRHYSGLVESNAQLTGQVATLKEDVSREKARADAFEKSIDRWDSAAKAQAKALEDLTTAQREAGAYSRELKDVLSKHDLGALAKRKPGLIERRVNDGSDRALRLLEQSTQAAAADGGQAASAAGAARP</sequence>
<evidence type="ECO:0000256" key="1">
    <source>
        <dbReference type="SAM" id="MobiDB-lite"/>
    </source>
</evidence>
<dbReference type="GeneID" id="26626433"/>
<dbReference type="KEGG" id="vg:26626433"/>
<gene>
    <name evidence="3" type="ORF">PaMx74_39</name>
</gene>
<name>A0A0S0N7A9_9CAUD</name>
<proteinExistence type="predicted"/>
<protein>
    <submittedName>
        <fullName evidence="3">Putative virion structural protein</fullName>
    </submittedName>
</protein>
<evidence type="ECO:0000313" key="4">
    <source>
        <dbReference type="Proteomes" id="UP000203864"/>
    </source>
</evidence>
<keyword evidence="2" id="KW-1133">Transmembrane helix</keyword>
<accession>A0A0S0N7A9</accession>
<organism evidence="3 4">
    <name type="scientific">Pseudomonas phage PaMx74</name>
    <dbReference type="NCBI Taxonomy" id="1175663"/>
    <lineage>
        <taxon>Viruses</taxon>
        <taxon>Duplodnaviria</taxon>
        <taxon>Heunggongvirae</taxon>
        <taxon>Uroviricota</taxon>
        <taxon>Caudoviricetes</taxon>
        <taxon>Mesyanzhinovviridae</taxon>
        <taxon>Bradleyvirinae</taxon>
        <taxon>Cinvestavvirus</taxon>
        <taxon>Cinvestavvirus PaMx74</taxon>
        <taxon>Pamexvirus PaMx74</taxon>
    </lineage>
</organism>
<feature type="region of interest" description="Disordered" evidence="1">
    <location>
        <begin position="134"/>
        <end position="153"/>
    </location>
</feature>
<evidence type="ECO:0000313" key="3">
    <source>
        <dbReference type="EMBL" id="ALH23506.1"/>
    </source>
</evidence>
<evidence type="ECO:0000256" key="2">
    <source>
        <dbReference type="SAM" id="Phobius"/>
    </source>
</evidence>
<keyword evidence="4" id="KW-1185">Reference proteome</keyword>
<feature type="compositionally biased region" description="Low complexity" evidence="1">
    <location>
        <begin position="136"/>
        <end position="153"/>
    </location>
</feature>